<sequence length="47" mass="5324">MVDLRQTFPEFPTSTFLEPVEDWCGRLLSTVRLPTSNLTTKLSGIIL</sequence>
<dbReference type="EMBL" id="GGEC01029275">
    <property type="protein sequence ID" value="MBX09759.1"/>
    <property type="molecule type" value="Transcribed_RNA"/>
</dbReference>
<reference evidence="1" key="1">
    <citation type="submission" date="2018-02" db="EMBL/GenBank/DDBJ databases">
        <title>Rhizophora mucronata_Transcriptome.</title>
        <authorList>
            <person name="Meera S.P."/>
            <person name="Sreeshan A."/>
            <person name="Augustine A."/>
        </authorList>
    </citation>
    <scope>NUCLEOTIDE SEQUENCE</scope>
    <source>
        <tissue evidence="1">Leaf</tissue>
    </source>
</reference>
<organism evidence="1">
    <name type="scientific">Rhizophora mucronata</name>
    <name type="common">Asiatic mangrove</name>
    <dbReference type="NCBI Taxonomy" id="61149"/>
    <lineage>
        <taxon>Eukaryota</taxon>
        <taxon>Viridiplantae</taxon>
        <taxon>Streptophyta</taxon>
        <taxon>Embryophyta</taxon>
        <taxon>Tracheophyta</taxon>
        <taxon>Spermatophyta</taxon>
        <taxon>Magnoliopsida</taxon>
        <taxon>eudicotyledons</taxon>
        <taxon>Gunneridae</taxon>
        <taxon>Pentapetalae</taxon>
        <taxon>rosids</taxon>
        <taxon>fabids</taxon>
        <taxon>Malpighiales</taxon>
        <taxon>Rhizophoraceae</taxon>
        <taxon>Rhizophora</taxon>
    </lineage>
</organism>
<protein>
    <submittedName>
        <fullName evidence="1">Maf-like protein DDB_G0281937 isoform X1</fullName>
    </submittedName>
</protein>
<accession>A0A2P2KVJ0</accession>
<name>A0A2P2KVJ0_RHIMU</name>
<dbReference type="AlphaFoldDB" id="A0A2P2KVJ0"/>
<dbReference type="EMBL" id="GGEC01029271">
    <property type="protein sequence ID" value="MBX09755.1"/>
    <property type="molecule type" value="Transcribed_RNA"/>
</dbReference>
<proteinExistence type="predicted"/>
<evidence type="ECO:0000313" key="1">
    <source>
        <dbReference type="EMBL" id="MBX09759.1"/>
    </source>
</evidence>